<dbReference type="EMBL" id="VXIV02001588">
    <property type="protein sequence ID" value="KAF6031577.1"/>
    <property type="molecule type" value="Genomic_DNA"/>
</dbReference>
<reference evidence="1" key="1">
    <citation type="submission" date="2020-06" db="EMBL/GenBank/DDBJ databases">
        <title>Draft genome of Bugula neritina, a colonial animal packing powerful symbionts and potential medicines.</title>
        <authorList>
            <person name="Rayko M."/>
        </authorList>
    </citation>
    <scope>NUCLEOTIDE SEQUENCE [LARGE SCALE GENOMIC DNA]</scope>
    <source>
        <strain evidence="1">Kwan_BN1</strain>
    </source>
</reference>
<dbReference type="Proteomes" id="UP000593567">
    <property type="component" value="Unassembled WGS sequence"/>
</dbReference>
<dbReference type="OrthoDB" id="6141694at2759"/>
<gene>
    <name evidence="1" type="ORF">EB796_010127</name>
</gene>
<evidence type="ECO:0000313" key="2">
    <source>
        <dbReference type="Proteomes" id="UP000593567"/>
    </source>
</evidence>
<dbReference type="AlphaFoldDB" id="A0A7J7K017"/>
<keyword evidence="2" id="KW-1185">Reference proteome</keyword>
<sequence>MLDKVQDELLVGGLFGKCLTGPWMTCLYRQSSISNLESGKILNQALKNLSQLTGAPQLLWETGFSCFEVGACSDNPVGTYLRALPQTTFALALAKQAAESFQKVIETADQISKGGDLYDLPPERVLLSTNAPADNMVSESNLGLADYLHRRAANASDSYIVAKVAYATNGTAQWLEGLEAHALYHVVGKSRLMLGKSKQYESSVR</sequence>
<evidence type="ECO:0000313" key="1">
    <source>
        <dbReference type="EMBL" id="KAF6031577.1"/>
    </source>
</evidence>
<accession>A0A7J7K017</accession>
<protein>
    <submittedName>
        <fullName evidence="1">Uncharacterized protein</fullName>
    </submittedName>
</protein>
<comment type="caution">
    <text evidence="1">The sequence shown here is derived from an EMBL/GenBank/DDBJ whole genome shotgun (WGS) entry which is preliminary data.</text>
</comment>
<name>A0A7J7K017_BUGNE</name>
<proteinExistence type="predicted"/>
<organism evidence="1 2">
    <name type="scientific">Bugula neritina</name>
    <name type="common">Brown bryozoan</name>
    <name type="synonym">Sertularia neritina</name>
    <dbReference type="NCBI Taxonomy" id="10212"/>
    <lineage>
        <taxon>Eukaryota</taxon>
        <taxon>Metazoa</taxon>
        <taxon>Spiralia</taxon>
        <taxon>Lophotrochozoa</taxon>
        <taxon>Bryozoa</taxon>
        <taxon>Gymnolaemata</taxon>
        <taxon>Cheilostomatida</taxon>
        <taxon>Flustrina</taxon>
        <taxon>Buguloidea</taxon>
        <taxon>Bugulidae</taxon>
        <taxon>Bugula</taxon>
    </lineage>
</organism>